<dbReference type="Pfam" id="PF13481">
    <property type="entry name" value="AAA_25"/>
    <property type="match status" value="1"/>
</dbReference>
<keyword evidence="4" id="KW-0067">ATP-binding</keyword>
<accession>A0A1W1BRL3</accession>
<dbReference type="GO" id="GO:0005524">
    <property type="term" value="F:ATP binding"/>
    <property type="evidence" value="ECO:0007669"/>
    <property type="project" value="InterPro"/>
</dbReference>
<dbReference type="GO" id="GO:0003678">
    <property type="term" value="F:DNA helicase activity"/>
    <property type="evidence" value="ECO:0007669"/>
    <property type="project" value="UniProtKB-EC"/>
</dbReference>
<dbReference type="SUPFAM" id="SSF48024">
    <property type="entry name" value="N-terminal domain of DnaB helicase"/>
    <property type="match status" value="1"/>
</dbReference>
<dbReference type="GO" id="GO:0016787">
    <property type="term" value="F:hydrolase activity"/>
    <property type="evidence" value="ECO:0007669"/>
    <property type="project" value="UniProtKB-KW"/>
</dbReference>
<keyword evidence="1" id="KW-0235">DNA replication</keyword>
<gene>
    <name evidence="4" type="ORF">MNB_SV-14-1799</name>
</gene>
<dbReference type="InterPro" id="IPR016136">
    <property type="entry name" value="DNA_helicase_N/primase_C"/>
</dbReference>
<evidence type="ECO:0000313" key="4">
    <source>
        <dbReference type="EMBL" id="SFV56117.1"/>
    </source>
</evidence>
<reference evidence="4" key="1">
    <citation type="submission" date="2016-10" db="EMBL/GenBank/DDBJ databases">
        <authorList>
            <person name="de Groot N.N."/>
        </authorList>
    </citation>
    <scope>NUCLEOTIDE SEQUENCE</scope>
</reference>
<evidence type="ECO:0000256" key="2">
    <source>
        <dbReference type="ARBA" id="ARBA00023125"/>
    </source>
</evidence>
<dbReference type="EC" id="3.6.4.12" evidence="4"/>
<feature type="domain" description="DNA helicase DnaB-like N-terminal" evidence="3">
    <location>
        <begin position="55"/>
        <end position="146"/>
    </location>
</feature>
<dbReference type="PANTHER" id="PTHR30153:SF2">
    <property type="entry name" value="REPLICATIVE DNA HELICASE"/>
    <property type="match status" value="1"/>
</dbReference>
<dbReference type="GO" id="GO:0006260">
    <property type="term" value="P:DNA replication"/>
    <property type="evidence" value="ECO:0007669"/>
    <property type="project" value="UniProtKB-KW"/>
</dbReference>
<dbReference type="InterPro" id="IPR036185">
    <property type="entry name" value="DNA_heli_DnaB-like_N_sf"/>
</dbReference>
<organism evidence="4">
    <name type="scientific">hydrothermal vent metagenome</name>
    <dbReference type="NCBI Taxonomy" id="652676"/>
    <lineage>
        <taxon>unclassified sequences</taxon>
        <taxon>metagenomes</taxon>
        <taxon>ecological metagenomes</taxon>
    </lineage>
</organism>
<dbReference type="InterPro" id="IPR027417">
    <property type="entry name" value="P-loop_NTPase"/>
</dbReference>
<keyword evidence="2" id="KW-0238">DNA-binding</keyword>
<keyword evidence="4" id="KW-0547">Nucleotide-binding</keyword>
<evidence type="ECO:0000256" key="1">
    <source>
        <dbReference type="ARBA" id="ARBA00022705"/>
    </source>
</evidence>
<keyword evidence="4" id="KW-0347">Helicase</keyword>
<dbReference type="Gene3D" id="1.10.860.10">
    <property type="entry name" value="DNAb Helicase, Chain A"/>
    <property type="match status" value="1"/>
</dbReference>
<keyword evidence="4" id="KW-0378">Hydrolase</keyword>
<dbReference type="EMBL" id="FPHN01000062">
    <property type="protein sequence ID" value="SFV56117.1"/>
    <property type="molecule type" value="Genomic_DNA"/>
</dbReference>
<dbReference type="SUPFAM" id="SSF52540">
    <property type="entry name" value="P-loop containing nucleoside triphosphate hydrolases"/>
    <property type="match status" value="1"/>
</dbReference>
<name>A0A1W1BRL3_9ZZZZ</name>
<dbReference type="AlphaFoldDB" id="A0A1W1BRL3"/>
<dbReference type="InterPro" id="IPR007693">
    <property type="entry name" value="DNA_helicase_DnaB-like_N"/>
</dbReference>
<dbReference type="GO" id="GO:0005829">
    <property type="term" value="C:cytosol"/>
    <property type="evidence" value="ECO:0007669"/>
    <property type="project" value="TreeGrafter"/>
</dbReference>
<protein>
    <submittedName>
        <fullName evidence="4">Replicative DNA helicase (DnaB)</fullName>
        <ecNumber evidence="4">3.6.4.12</ecNumber>
    </submittedName>
</protein>
<dbReference type="Pfam" id="PF00772">
    <property type="entry name" value="DnaB"/>
    <property type="match status" value="1"/>
</dbReference>
<sequence>MNSQNKKRFTLYVKPSTQEKLSILAKEQNVSVASLYTSATEKLLKESTDYYNDEFYNLNIERALLSAIIFEPSILKDISIKIKADDLYLPFHQKVFSAMIDLDTEDKPIDEEFLKTKLNRLENFDEIAWLDILASNPISNTDAYIDDLLERSNRRKLNLAILRYRRDLYETSENSFKIKSDLVKQLENLEDNRKSIVKPMSILDIEEEKIFFYTENWLPIPKNAITIIGGSGGASKSALVLQLLMRIIKENPNLKIFGWLSEDLKGYTKERFSGFKNSFFKNEDIELFRKLEISGSGDMPFFILNVSYQGITVNEKWYQFKEEMRNYDIIVLDPLIAFFGGEENSNTHARFFMNLLNEWVAKENKTLILIHHSKKPNGKDTRDDITVRGAGAIVDASRLTYEVKSTSIEDYKSDYKFFTGVRYNSLLPTNIDEKGSDGYTLAMDAIMTHRRILIAKDNLGVKLLMSKKCNLKQIFYIKAWGEKEQYEVVNEN</sequence>
<dbReference type="PANTHER" id="PTHR30153">
    <property type="entry name" value="REPLICATIVE DNA HELICASE DNAB"/>
    <property type="match status" value="1"/>
</dbReference>
<proteinExistence type="predicted"/>
<dbReference type="Gene3D" id="3.40.50.300">
    <property type="entry name" value="P-loop containing nucleotide triphosphate hydrolases"/>
    <property type="match status" value="1"/>
</dbReference>
<dbReference type="GO" id="GO:0003677">
    <property type="term" value="F:DNA binding"/>
    <property type="evidence" value="ECO:0007669"/>
    <property type="project" value="UniProtKB-KW"/>
</dbReference>
<evidence type="ECO:0000259" key="3">
    <source>
        <dbReference type="Pfam" id="PF00772"/>
    </source>
</evidence>